<dbReference type="SUPFAM" id="SSF56672">
    <property type="entry name" value="DNA/RNA polymerases"/>
    <property type="match status" value="1"/>
</dbReference>
<dbReference type="InterPro" id="IPR000477">
    <property type="entry name" value="RT_dom"/>
</dbReference>
<dbReference type="PROSITE" id="PS50878">
    <property type="entry name" value="RT_POL"/>
    <property type="match status" value="1"/>
</dbReference>
<protein>
    <submittedName>
        <fullName evidence="2">RNA-directed DNA polymerase</fullName>
    </submittedName>
</protein>
<accession>A0ABV4X9P5</accession>
<dbReference type="PANTHER" id="PTHR34047">
    <property type="entry name" value="NUCLEAR INTRON MATURASE 1, MITOCHONDRIAL-RELATED"/>
    <property type="match status" value="1"/>
</dbReference>
<keyword evidence="2" id="KW-0808">Transferase</keyword>
<name>A0ABV4X9P5_9CYAN</name>
<dbReference type="CDD" id="cd01646">
    <property type="entry name" value="RT_Bac_retron_I"/>
    <property type="match status" value="1"/>
</dbReference>
<evidence type="ECO:0000313" key="2">
    <source>
        <dbReference type="EMBL" id="MFB2879514.1"/>
    </source>
</evidence>
<dbReference type="InterPro" id="IPR051083">
    <property type="entry name" value="GrpII_Intron_Splice-Mob/Def"/>
</dbReference>
<comment type="caution">
    <text evidence="2">The sequence shown here is derived from an EMBL/GenBank/DDBJ whole genome shotgun (WGS) entry which is preliminary data.</text>
</comment>
<sequence>MIQKHDFDQRLKDLDWTLYTLAKKFSEYRAAGGDVSPASRYHSSISKAIENPGKSRLETIEDIVQVLNGELTILWEPGKIVTVRLEDETIEALKQRADNEGKTINDIAKQLLLQALLGLPAQKSKQVTNLVIAEEAKIYRSFHPVIASAYCAVHQWLAEIPEAKGYRELDYSKDILDCLNKTDLTSVAFQFYTVFPRYYFQAVHILDNVIESNRLLNRLRYNPRIYLLDIGCAMGAATAGFIDKILTLPKEGILSKKIEIICVGIAPNIYGYAIYQKLMQELQEKIHPFNINLDFKAINQPLAPAILSTISHLQNKINDKNAAAKAISNLFIMQLDLASSISQDEILQRERNKKLKALGLAPESDTELEKDFWQDEALSLKRLLEEVPVEKLHLTTIGTKNLEKSLKEIIQLSDISEGINAIGEALDKFIGKTHKISSVIEGKQSVYFENPVNSYWQEQNILNYVAQFNAVCQTIKNSELEEDNEWNKLISLANLELAWVKARNNLFNESFYDEVEIRLFENNLDENLQILVDNLADRLYSDNLLPSNQDIDYKFVKSRSKGRPKQLTRLEEEILAIAIMLTIGDKHNQDFYSYRLKREQTEDLYENYFPGYKKFLEASRESANSHPNGAVLRTDIQSYYVKVIQEQLLDITERELKFTSQRIKWLLRQMIQQNLDGHENGRGLKQGTLTSGFYANLYLKAVDDYFANEPKWKHKIKFHRYVDDIIAVVPSGSYLEALEIDLQNQLSELGLDLNKGKTEHYQNISDFIPSTELDTDLDKLNEEFNRILSPLWKMNYDYRTEFELANSSHDEKSWWKLIKIYQHCLYSLGIHLPEIRLSRKIYQKLASKNLNTKKQLKFPSFPTSDNFIIISKWSSQFQELNRTWIYQKNTIKSNVVKLFQDSLKKLQAITAVIKEKSDVLSEKEKRELNIERRKLETRIRSSVNKLLILGFDNIWEELVDLICDPDLFVIRDLLDVIIGLASQGHSDAIKQLWEYYRKIATEESSEYVRAILLESFRFLPILELDDWQLIFDCSTAAKSKIEKLKATETWLYLGQLAKPYVQPQHLQNIVNALKSDPPPFTRLKKNYILILGMYNYDLPDNILLTDEEKNDYLIKDALKLAESGKVSELFKEVEPARVRQYYNPTQQSVTKDKQYSL</sequence>
<gene>
    <name evidence="2" type="ORF">ACE1CC_21880</name>
</gene>
<keyword evidence="3" id="KW-1185">Reference proteome</keyword>
<dbReference type="EMBL" id="JBHFNQ010000168">
    <property type="protein sequence ID" value="MFB2879514.1"/>
    <property type="molecule type" value="Genomic_DNA"/>
</dbReference>
<feature type="domain" description="Reverse transcriptase" evidence="1">
    <location>
        <begin position="564"/>
        <end position="772"/>
    </location>
</feature>
<dbReference type="Pfam" id="PF00078">
    <property type="entry name" value="RVT_1"/>
    <property type="match status" value="1"/>
</dbReference>
<dbReference type="RefSeq" id="WP_413272552.1">
    <property type="nucleotide sequence ID" value="NZ_JBHFNQ010000168.1"/>
</dbReference>
<dbReference type="PANTHER" id="PTHR34047:SF8">
    <property type="entry name" value="PROTEIN YKFC"/>
    <property type="match status" value="1"/>
</dbReference>
<dbReference type="Proteomes" id="UP001576774">
    <property type="component" value="Unassembled WGS sequence"/>
</dbReference>
<keyword evidence="2" id="KW-0548">Nucleotidyltransferase</keyword>
<reference evidence="2 3" key="1">
    <citation type="submission" date="2024-09" db="EMBL/GenBank/DDBJ databases">
        <title>Floridaenema gen nov. (Aerosakkonemataceae, Aerosakkonematales ord. nov., Cyanobacteria) from benthic tropical and subtropical fresh waters, with the description of four new species.</title>
        <authorList>
            <person name="Moretto J.A."/>
            <person name="Berthold D.E."/>
            <person name="Lefler F.W."/>
            <person name="Huang I.-S."/>
            <person name="Laughinghouse H. IV."/>
        </authorList>
    </citation>
    <scope>NUCLEOTIDE SEQUENCE [LARGE SCALE GENOMIC DNA]</scope>
    <source>
        <strain evidence="2 3">BLCC-F46</strain>
    </source>
</reference>
<organism evidence="2 3">
    <name type="scientific">Floridaenema aerugineum BLCC-F46</name>
    <dbReference type="NCBI Taxonomy" id="3153654"/>
    <lineage>
        <taxon>Bacteria</taxon>
        <taxon>Bacillati</taxon>
        <taxon>Cyanobacteriota</taxon>
        <taxon>Cyanophyceae</taxon>
        <taxon>Oscillatoriophycideae</taxon>
        <taxon>Aerosakkonematales</taxon>
        <taxon>Aerosakkonemataceae</taxon>
        <taxon>Floridanema</taxon>
        <taxon>Floridanema aerugineum</taxon>
    </lineage>
</organism>
<evidence type="ECO:0000259" key="1">
    <source>
        <dbReference type="PROSITE" id="PS50878"/>
    </source>
</evidence>
<dbReference type="GO" id="GO:0003964">
    <property type="term" value="F:RNA-directed DNA polymerase activity"/>
    <property type="evidence" value="ECO:0007669"/>
    <property type="project" value="UniProtKB-KW"/>
</dbReference>
<dbReference type="InterPro" id="IPR043502">
    <property type="entry name" value="DNA/RNA_pol_sf"/>
</dbReference>
<proteinExistence type="predicted"/>
<evidence type="ECO:0000313" key="3">
    <source>
        <dbReference type="Proteomes" id="UP001576774"/>
    </source>
</evidence>
<keyword evidence="2" id="KW-0695">RNA-directed DNA polymerase</keyword>